<feature type="coiled-coil region" evidence="1">
    <location>
        <begin position="387"/>
        <end position="494"/>
    </location>
</feature>
<sequence>MKSALLYNIPGVGSYNLLGDHHGPIKDLDLNRTRSLNRLDQSGRTYKDIGYRLTDKNEMPGHIESLHMKLKEAQDQIKSLDILLTGANKQKDMFEKNYKVLEQKLSSCNKNLKELESEKNKLNKAISELQKENTDLESKRASAEHESHAISAQLEKEKNIVKNLQKECSSLQSYVCKLQNEVKELESEKIKLAKIISKLENTKANLEKDRDAISSCLNEEKERYKKKCATLMSTITQLQREGKINDEENNQMDRTIQELVTMNASLEKTKDIIATQLEAERDKSQKELKSSISVLLEESEAEKVKLSSRIMELQKETLELGKKLENTEQEFQSVSAQLLEEKSSVSTIKEECSAMNFTILTMEHEIADLKTEKINLVRGLSELENVRASLEKDKNSLSSCIEEEREKSKKECSVFMSLITFEHFHSEVVQLKLTIDELEKQNASLENDKKAISSQWEFERDKSQIALEESEAEKEKLNAMISEVQKVSLELEKKLDSVQKCQAISSELKEEKIC</sequence>
<dbReference type="Proteomes" id="UP001165740">
    <property type="component" value="Chromosome 6"/>
</dbReference>
<organism evidence="2 3">
    <name type="scientific">Biomphalaria glabrata</name>
    <name type="common">Bloodfluke planorb</name>
    <name type="synonym">Freshwater snail</name>
    <dbReference type="NCBI Taxonomy" id="6526"/>
    <lineage>
        <taxon>Eukaryota</taxon>
        <taxon>Metazoa</taxon>
        <taxon>Spiralia</taxon>
        <taxon>Lophotrochozoa</taxon>
        <taxon>Mollusca</taxon>
        <taxon>Gastropoda</taxon>
        <taxon>Heterobranchia</taxon>
        <taxon>Euthyneura</taxon>
        <taxon>Panpulmonata</taxon>
        <taxon>Hygrophila</taxon>
        <taxon>Lymnaeoidea</taxon>
        <taxon>Planorbidae</taxon>
        <taxon>Biomphalaria</taxon>
    </lineage>
</organism>
<keyword evidence="1" id="KW-0175">Coiled coil</keyword>
<evidence type="ECO:0000313" key="3">
    <source>
        <dbReference type="RefSeq" id="XP_055888428.1"/>
    </source>
</evidence>
<evidence type="ECO:0000256" key="1">
    <source>
        <dbReference type="SAM" id="Coils"/>
    </source>
</evidence>
<name>A0A9W3AMU6_BIOGL</name>
<gene>
    <name evidence="3" type="primary">LOC129926717</name>
</gene>
<keyword evidence="2" id="KW-1185">Reference proteome</keyword>
<dbReference type="OMA" id="HYLTENM"/>
<feature type="coiled-coil region" evidence="1">
    <location>
        <begin position="63"/>
        <end position="241"/>
    </location>
</feature>
<dbReference type="GeneID" id="129926717"/>
<accession>A0A9W3AMU6</accession>
<feature type="coiled-coil region" evidence="1">
    <location>
        <begin position="296"/>
        <end position="330"/>
    </location>
</feature>
<dbReference type="AlphaFoldDB" id="A0A9W3AMU6"/>
<protein>
    <submittedName>
        <fullName evidence="3">Paramyosin-like isoform X1</fullName>
    </submittedName>
</protein>
<dbReference type="RefSeq" id="XP_055888428.1">
    <property type="nucleotide sequence ID" value="XM_056032453.1"/>
</dbReference>
<dbReference type="Gene3D" id="1.10.287.1490">
    <property type="match status" value="1"/>
</dbReference>
<proteinExistence type="predicted"/>
<dbReference type="OrthoDB" id="6107052at2759"/>
<evidence type="ECO:0000313" key="2">
    <source>
        <dbReference type="Proteomes" id="UP001165740"/>
    </source>
</evidence>
<reference evidence="3" key="1">
    <citation type="submission" date="2025-08" db="UniProtKB">
        <authorList>
            <consortium name="RefSeq"/>
        </authorList>
    </citation>
    <scope>IDENTIFICATION</scope>
</reference>